<protein>
    <submittedName>
        <fullName evidence="2">Uncharacterized protein</fullName>
    </submittedName>
</protein>
<dbReference type="EMBL" id="JAESDN010000002">
    <property type="protein sequence ID" value="KAG7055075.1"/>
    <property type="molecule type" value="Genomic_DNA"/>
</dbReference>
<name>A0A9P7UL93_9PEZI</name>
<reference evidence="2" key="1">
    <citation type="submission" date="2021-05" db="EMBL/GenBank/DDBJ databases">
        <title>Comparative genomics of three Colletotrichum scovillei strains and genetic complementation revealed genes involved fungal growth and virulence on chili pepper.</title>
        <authorList>
            <person name="Hsieh D.-K."/>
            <person name="Chuang S.-C."/>
            <person name="Chen C.-Y."/>
            <person name="Chao Y.-T."/>
            <person name="Lu M.-Y.J."/>
            <person name="Lee M.-H."/>
            <person name="Shih M.-C."/>
        </authorList>
    </citation>
    <scope>NUCLEOTIDE SEQUENCE</scope>
    <source>
        <strain evidence="2">Coll-153</strain>
    </source>
</reference>
<dbReference type="AlphaFoldDB" id="A0A9P7UL93"/>
<feature type="compositionally biased region" description="Polar residues" evidence="1">
    <location>
        <begin position="13"/>
        <end position="24"/>
    </location>
</feature>
<sequence>PVVCWLTVRSTGNQVPVSSRQPPSCLSKHMQRIQAQGPEALSDLQLIS</sequence>
<comment type="caution">
    <text evidence="2">The sequence shown here is derived from an EMBL/GenBank/DDBJ whole genome shotgun (WGS) entry which is preliminary data.</text>
</comment>
<feature type="region of interest" description="Disordered" evidence="1">
    <location>
        <begin position="13"/>
        <end position="32"/>
    </location>
</feature>
<gene>
    <name evidence="2" type="ORF">JMJ77_007544</name>
</gene>
<proteinExistence type="predicted"/>
<feature type="non-terminal residue" evidence="2">
    <location>
        <position position="1"/>
    </location>
</feature>
<accession>A0A9P7UL93</accession>
<evidence type="ECO:0000313" key="2">
    <source>
        <dbReference type="EMBL" id="KAG7055075.1"/>
    </source>
</evidence>
<keyword evidence="3" id="KW-1185">Reference proteome</keyword>
<evidence type="ECO:0000313" key="3">
    <source>
        <dbReference type="Proteomes" id="UP000699042"/>
    </source>
</evidence>
<evidence type="ECO:0000256" key="1">
    <source>
        <dbReference type="SAM" id="MobiDB-lite"/>
    </source>
</evidence>
<dbReference type="Proteomes" id="UP000699042">
    <property type="component" value="Unassembled WGS sequence"/>
</dbReference>
<organism evidence="2 3">
    <name type="scientific">Colletotrichum scovillei</name>
    <dbReference type="NCBI Taxonomy" id="1209932"/>
    <lineage>
        <taxon>Eukaryota</taxon>
        <taxon>Fungi</taxon>
        <taxon>Dikarya</taxon>
        <taxon>Ascomycota</taxon>
        <taxon>Pezizomycotina</taxon>
        <taxon>Sordariomycetes</taxon>
        <taxon>Hypocreomycetidae</taxon>
        <taxon>Glomerellales</taxon>
        <taxon>Glomerellaceae</taxon>
        <taxon>Colletotrichum</taxon>
        <taxon>Colletotrichum acutatum species complex</taxon>
    </lineage>
</organism>